<accession>A0A6J7XF76</accession>
<evidence type="ECO:0000313" key="3">
    <source>
        <dbReference type="EMBL" id="CAB5228512.1"/>
    </source>
</evidence>
<reference evidence="3" key="1">
    <citation type="submission" date="2020-05" db="EMBL/GenBank/DDBJ databases">
        <authorList>
            <person name="Chiriac C."/>
            <person name="Salcher M."/>
            <person name="Ghai R."/>
            <person name="Kavagutti S V."/>
        </authorList>
    </citation>
    <scope>NUCLEOTIDE SEQUENCE</scope>
</reference>
<feature type="region of interest" description="Disordered" evidence="1">
    <location>
        <begin position="321"/>
        <end position="342"/>
    </location>
</feature>
<evidence type="ECO:0000256" key="1">
    <source>
        <dbReference type="SAM" id="MobiDB-lite"/>
    </source>
</evidence>
<protein>
    <submittedName>
        <fullName evidence="3">Uncharacterized protein</fullName>
    </submittedName>
</protein>
<proteinExistence type="predicted"/>
<gene>
    <name evidence="3" type="ORF">UFOVP1549_24</name>
    <name evidence="2" type="ORF">UFOVP303_9</name>
</gene>
<evidence type="ECO:0000313" key="2">
    <source>
        <dbReference type="EMBL" id="CAB4135907.1"/>
    </source>
</evidence>
<organism evidence="3">
    <name type="scientific">uncultured Caudovirales phage</name>
    <dbReference type="NCBI Taxonomy" id="2100421"/>
    <lineage>
        <taxon>Viruses</taxon>
        <taxon>Duplodnaviria</taxon>
        <taxon>Heunggongvirae</taxon>
        <taxon>Uroviricota</taxon>
        <taxon>Caudoviricetes</taxon>
        <taxon>Peduoviridae</taxon>
        <taxon>Maltschvirus</taxon>
        <taxon>Maltschvirus maltsch</taxon>
    </lineage>
</organism>
<dbReference type="EMBL" id="LR798394">
    <property type="protein sequence ID" value="CAB5228512.1"/>
    <property type="molecule type" value="Genomic_DNA"/>
</dbReference>
<sequence length="342" mass="36588">MGIVYVNGRLVRETDEEKKARIEAAAMLAAAQRSGTEKANPQWEKMRMMDSAATKNMQKAGVMGTEPTAKVGANAPSVSLKTGNVIKSPAQAKADAAVASDKTLKEAQDRALAYASGMQAIADYKANAEAAKTAAQGRIADVYDPQKTDIENERARQLAMLESMIGQGQTDITKAEQDFLANVQPTNTFANTQFVNMQALQNPLLEALRQQGAGEGAVQQQSAMDQSLNNFMTQLQQQSASRYGDVQNNLYESLRNSGRGAAAAGRQYLAQRGPEISSGIQSAFGKQLTDLGTNRANTEGDIMSQYADALAKIAELQAETTAKYAPRKKKAGSPSGVSETRP</sequence>
<dbReference type="EMBL" id="LR796315">
    <property type="protein sequence ID" value="CAB4135907.1"/>
    <property type="molecule type" value="Genomic_DNA"/>
</dbReference>
<name>A0A6J7XF76_9CAUD</name>